<dbReference type="Proteomes" id="UP000076796">
    <property type="component" value="Unassembled WGS sequence"/>
</dbReference>
<dbReference type="RefSeq" id="WP_063479280.1">
    <property type="nucleotide sequence ID" value="NZ_CP147845.1"/>
</dbReference>
<keyword evidence="7" id="KW-1185">Reference proteome</keyword>
<dbReference type="SUPFAM" id="SSF46689">
    <property type="entry name" value="Homeodomain-like"/>
    <property type="match status" value="1"/>
</dbReference>
<feature type="transmembrane region" description="Helical" evidence="4">
    <location>
        <begin position="20"/>
        <end position="43"/>
    </location>
</feature>
<dbReference type="Pfam" id="PF12833">
    <property type="entry name" value="HTH_18"/>
    <property type="match status" value="1"/>
</dbReference>
<dbReference type="InterPro" id="IPR018060">
    <property type="entry name" value="HTH_AraC"/>
</dbReference>
<organism evidence="6 7">
    <name type="scientific">Paenibacillus glucanolyticus</name>
    <dbReference type="NCBI Taxonomy" id="59843"/>
    <lineage>
        <taxon>Bacteria</taxon>
        <taxon>Bacillati</taxon>
        <taxon>Bacillota</taxon>
        <taxon>Bacilli</taxon>
        <taxon>Bacillales</taxon>
        <taxon>Paenibacillaceae</taxon>
        <taxon>Paenibacillus</taxon>
    </lineage>
</organism>
<keyword evidence="2" id="KW-0238">DNA-binding</keyword>
<dbReference type="GO" id="GO:0043565">
    <property type="term" value="F:sequence-specific DNA binding"/>
    <property type="evidence" value="ECO:0007669"/>
    <property type="project" value="InterPro"/>
</dbReference>
<name>A0A163LQK3_9BACL</name>
<comment type="caution">
    <text evidence="6">The sequence shown here is derived from an EMBL/GenBank/DDBJ whole genome shotgun (WGS) entry which is preliminary data.</text>
</comment>
<reference evidence="6" key="1">
    <citation type="journal article" date="2016" name="Genome Announc.">
        <title>Draft genomes of two strains of Paenibacillus glucanolyticus with capability to degrade lignocellulose.</title>
        <authorList>
            <person name="Mathews S.L."/>
            <person name="Pawlak J."/>
            <person name="Grunden A.M."/>
        </authorList>
    </citation>
    <scope>NUCLEOTIDE SEQUENCE [LARGE SCALE GENOMIC DNA]</scope>
    <source>
        <strain evidence="6">SLM1</strain>
    </source>
</reference>
<dbReference type="STRING" id="59843.A3958_20800"/>
<dbReference type="PANTHER" id="PTHR43280:SF10">
    <property type="entry name" value="REGULATORY PROTEIN POCR"/>
    <property type="match status" value="1"/>
</dbReference>
<feature type="transmembrane region" description="Helical" evidence="4">
    <location>
        <begin position="297"/>
        <end position="318"/>
    </location>
</feature>
<dbReference type="InterPro" id="IPR009057">
    <property type="entry name" value="Homeodomain-like_sf"/>
</dbReference>
<keyword evidence="4" id="KW-0472">Membrane</keyword>
<feature type="domain" description="HTH araC/xylS-type" evidence="5">
    <location>
        <begin position="663"/>
        <end position="762"/>
    </location>
</feature>
<dbReference type="SMART" id="SM00342">
    <property type="entry name" value="HTH_ARAC"/>
    <property type="match status" value="1"/>
</dbReference>
<evidence type="ECO:0000313" key="7">
    <source>
        <dbReference type="Proteomes" id="UP000076796"/>
    </source>
</evidence>
<dbReference type="OrthoDB" id="2515823at2"/>
<protein>
    <submittedName>
        <fullName evidence="6">AraC family transcriptional regulator</fullName>
    </submittedName>
</protein>
<dbReference type="EMBL" id="LWMH01000001">
    <property type="protein sequence ID" value="KZS48355.1"/>
    <property type="molecule type" value="Genomic_DNA"/>
</dbReference>
<dbReference type="PANTHER" id="PTHR43280">
    <property type="entry name" value="ARAC-FAMILY TRANSCRIPTIONAL REGULATOR"/>
    <property type="match status" value="1"/>
</dbReference>
<dbReference type="AlphaFoldDB" id="A0A163LQK3"/>
<dbReference type="Gene3D" id="1.10.10.60">
    <property type="entry name" value="Homeodomain-like"/>
    <property type="match status" value="2"/>
</dbReference>
<evidence type="ECO:0000256" key="1">
    <source>
        <dbReference type="ARBA" id="ARBA00023015"/>
    </source>
</evidence>
<keyword evidence="4" id="KW-1133">Transmembrane helix</keyword>
<gene>
    <name evidence="6" type="ORF">AWU65_21680</name>
</gene>
<accession>A0A163LQK3</accession>
<keyword evidence="3" id="KW-0804">Transcription</keyword>
<keyword evidence="1" id="KW-0805">Transcription regulation</keyword>
<evidence type="ECO:0000256" key="4">
    <source>
        <dbReference type="SAM" id="Phobius"/>
    </source>
</evidence>
<dbReference type="PRINTS" id="PR00032">
    <property type="entry name" value="HTHARAC"/>
</dbReference>
<dbReference type="InterPro" id="IPR020449">
    <property type="entry name" value="Tscrpt_reg_AraC-type_HTH"/>
</dbReference>
<dbReference type="GO" id="GO:0003700">
    <property type="term" value="F:DNA-binding transcription factor activity"/>
    <property type="evidence" value="ECO:0007669"/>
    <property type="project" value="InterPro"/>
</dbReference>
<keyword evidence="4" id="KW-0812">Transmembrane</keyword>
<evidence type="ECO:0000313" key="6">
    <source>
        <dbReference type="EMBL" id="KZS48355.1"/>
    </source>
</evidence>
<evidence type="ECO:0000256" key="3">
    <source>
        <dbReference type="ARBA" id="ARBA00023163"/>
    </source>
</evidence>
<evidence type="ECO:0000256" key="2">
    <source>
        <dbReference type="ARBA" id="ARBA00023125"/>
    </source>
</evidence>
<sequence length="777" mass="87873">MGKLTTTSARMERSNRVSVFVTLLMSYLVVLLIPVIVFGGLYARIEKIMIENANNSNMALIEQAKQVVDGRLDEMHLISRNITSNPRLDALLKAGSPQNGIEHYNYFSFMQEMQRYRNSSSFITDFYVYLRESNTVLSPTLKTTSSVLFSDIYGYENLTYEQYRSDILHGVHFNRYLPVTEVGKGLNQKRMLTYMQTLPFGEKNHPKGALIMLIDERQITGLLEEIVKTNHGTIYIKDASGQVILSAGAASVSRVGKTPEDHPMMTVSAISKRSGWEYVSIVPEKVFMEKVNMVKRMAAGVLVICLAAGVAACAFMTYRAYYPLRDIIRFIRQAHPAREGAVRNEYDFIKSTMADSFGRQTEMREQLSRQTPVIRSNFLQRLLKGNVDASDMSDHAMAFMGISFPERGFAVALIELRDASGFIHNERESEWALIRFVTGKVAEEIHPFAAYSVELEKNLVAIILNVPDSQQCGLEELVEWAEQVKQVIELRFKTVTTIGISGIHTGPGCLSSGYTESLKALEYSIFTAYKPILFYDEMKQKTEVYYDFPIETEVKLINAMKSGDVDKAQDIIQCLYSNNFMGKSISPDLGRLLFANLLSTMFKLLNALNLKYEDIFGTAGKTIEDITEGSTVEELYQEVKWMFGKVCLYVGEQRGDSSSLLLEKIKIYIEDHHNDTMISLASIAEQFNITPPYLSAFFKKNSGTNLTDYLAKIRIEHAKEMMKDAKNTISHIARSVGYTSDVGFIRVFKKYEGITPGKYKETLHSLPSTLRNDHLNS</sequence>
<dbReference type="PROSITE" id="PS01124">
    <property type="entry name" value="HTH_ARAC_FAMILY_2"/>
    <property type="match status" value="1"/>
</dbReference>
<evidence type="ECO:0000259" key="5">
    <source>
        <dbReference type="PROSITE" id="PS01124"/>
    </source>
</evidence>
<dbReference type="GeneID" id="97556117"/>
<proteinExistence type="predicted"/>